<evidence type="ECO:0000313" key="4">
    <source>
        <dbReference type="EMBL" id="UYQ92752.1"/>
    </source>
</evidence>
<gene>
    <name evidence="4" type="ORF">MKQ68_21980</name>
</gene>
<evidence type="ECO:0000256" key="2">
    <source>
        <dbReference type="PROSITE-ProRule" id="PRU00335"/>
    </source>
</evidence>
<organism evidence="4 5">
    <name type="scientific">Chitinophaga horti</name>
    <dbReference type="NCBI Taxonomy" id="2920382"/>
    <lineage>
        <taxon>Bacteria</taxon>
        <taxon>Pseudomonadati</taxon>
        <taxon>Bacteroidota</taxon>
        <taxon>Chitinophagia</taxon>
        <taxon>Chitinophagales</taxon>
        <taxon>Chitinophagaceae</taxon>
        <taxon>Chitinophaga</taxon>
    </lineage>
</organism>
<sequence length="203" mass="22974">MLTENKDEMRDKILEAALKRFTQFGAGKTTMNEIADDIRCSKASLYYYFPDKNGLHNAVLAKVGEVYFNGIEDAVKNMTSASAALRQLIDIRHDFIQKFCRLELFKLLKNGPPAQIAAQMNEVKEKETALIARMFEKGIQDGEFIEMDPVQAAELYNQALIGLRFSVLQGIPHLGEPSPEEFSLIIAKQKQLAEIFIKGMQKR</sequence>
<dbReference type="SUPFAM" id="SSF46689">
    <property type="entry name" value="Homeodomain-like"/>
    <property type="match status" value="1"/>
</dbReference>
<evidence type="ECO:0000259" key="3">
    <source>
        <dbReference type="PROSITE" id="PS50977"/>
    </source>
</evidence>
<dbReference type="PANTHER" id="PTHR30328:SF54">
    <property type="entry name" value="HTH-TYPE TRANSCRIPTIONAL REPRESSOR SCO4008"/>
    <property type="match status" value="1"/>
</dbReference>
<evidence type="ECO:0000313" key="5">
    <source>
        <dbReference type="Proteomes" id="UP001162741"/>
    </source>
</evidence>
<dbReference type="PROSITE" id="PS50977">
    <property type="entry name" value="HTH_TETR_2"/>
    <property type="match status" value="1"/>
</dbReference>
<feature type="domain" description="HTH tetR-type" evidence="3">
    <location>
        <begin position="7"/>
        <end position="67"/>
    </location>
</feature>
<dbReference type="InterPro" id="IPR001647">
    <property type="entry name" value="HTH_TetR"/>
</dbReference>
<reference evidence="4" key="1">
    <citation type="submission" date="2022-10" db="EMBL/GenBank/DDBJ databases">
        <title>Chitinophaga sp. nov., isolated from soil.</title>
        <authorList>
            <person name="Jeon C.O."/>
        </authorList>
    </citation>
    <scope>NUCLEOTIDE SEQUENCE</scope>
    <source>
        <strain evidence="4">R8</strain>
    </source>
</reference>
<dbReference type="InterPro" id="IPR009057">
    <property type="entry name" value="Homeodomain-like_sf"/>
</dbReference>
<dbReference type="Gene3D" id="1.10.357.10">
    <property type="entry name" value="Tetracycline Repressor, domain 2"/>
    <property type="match status" value="1"/>
</dbReference>
<dbReference type="Gene3D" id="1.10.10.60">
    <property type="entry name" value="Homeodomain-like"/>
    <property type="match status" value="1"/>
</dbReference>
<proteinExistence type="predicted"/>
<keyword evidence="5" id="KW-1185">Reference proteome</keyword>
<dbReference type="Pfam" id="PF00440">
    <property type="entry name" value="TetR_N"/>
    <property type="match status" value="1"/>
</dbReference>
<dbReference type="InterPro" id="IPR036271">
    <property type="entry name" value="Tet_transcr_reg_TetR-rel_C_sf"/>
</dbReference>
<dbReference type="EMBL" id="CP107006">
    <property type="protein sequence ID" value="UYQ92752.1"/>
    <property type="molecule type" value="Genomic_DNA"/>
</dbReference>
<evidence type="ECO:0000256" key="1">
    <source>
        <dbReference type="ARBA" id="ARBA00023125"/>
    </source>
</evidence>
<dbReference type="RefSeq" id="WP_244836332.1">
    <property type="nucleotide sequence ID" value="NZ_CP107006.1"/>
</dbReference>
<accession>A0ABY6J273</accession>
<dbReference type="PANTHER" id="PTHR30328">
    <property type="entry name" value="TRANSCRIPTIONAL REPRESSOR"/>
    <property type="match status" value="1"/>
</dbReference>
<dbReference type="Proteomes" id="UP001162741">
    <property type="component" value="Chromosome"/>
</dbReference>
<dbReference type="InterPro" id="IPR050109">
    <property type="entry name" value="HTH-type_TetR-like_transc_reg"/>
</dbReference>
<name>A0ABY6J273_9BACT</name>
<feature type="DNA-binding region" description="H-T-H motif" evidence="2">
    <location>
        <begin position="30"/>
        <end position="49"/>
    </location>
</feature>
<protein>
    <submittedName>
        <fullName evidence="4">TetR/AcrR family transcriptional regulator</fullName>
    </submittedName>
</protein>
<keyword evidence="1 2" id="KW-0238">DNA-binding</keyword>
<dbReference type="SUPFAM" id="SSF48498">
    <property type="entry name" value="Tetracyclin repressor-like, C-terminal domain"/>
    <property type="match status" value="1"/>
</dbReference>